<dbReference type="Pfam" id="PF01425">
    <property type="entry name" value="Amidase"/>
    <property type="match status" value="1"/>
</dbReference>
<dbReference type="InterPro" id="IPR001119">
    <property type="entry name" value="SLH_dom"/>
</dbReference>
<gene>
    <name evidence="3" type="ORF">ACFPXP_15920</name>
</gene>
<name>A0ABW1IS00_9BACL</name>
<dbReference type="PROSITE" id="PS51272">
    <property type="entry name" value="SLH"/>
    <property type="match status" value="1"/>
</dbReference>
<organism evidence="3 4">
    <name type="scientific">Marinicrinis lubricantis</name>
    <dbReference type="NCBI Taxonomy" id="2086470"/>
    <lineage>
        <taxon>Bacteria</taxon>
        <taxon>Bacillati</taxon>
        <taxon>Bacillota</taxon>
        <taxon>Bacilli</taxon>
        <taxon>Bacillales</taxon>
        <taxon>Paenibacillaceae</taxon>
    </lineage>
</organism>
<dbReference type="SUPFAM" id="SSF75304">
    <property type="entry name" value="Amidase signature (AS) enzymes"/>
    <property type="match status" value="1"/>
</dbReference>
<evidence type="ECO:0000256" key="1">
    <source>
        <dbReference type="SAM" id="SignalP"/>
    </source>
</evidence>
<sequence>MKMKRWGKWLLTSTLAVSVLNPLQAFAESSNEVITKGEFSQLLIETAQQAGVGAPEWIEDSSPLTREDAAAMMYPLLNIGETGEPFTDVPDDHEYAGEIGAVYQSGVMLGYSEETFGFGDQLTREQVDILLPKLYETIKPFELLEATIMDIQAAMDAGKITSKELVQMYIDRIEEYDDQGPSINAIITVNPAAVEIAEALDKEREEKGPRSLLHGIPVIVKDNYDTADMETTAGCLCLDDSLPPDDAFQIKKLKEAGAIILAKSNLSEFAFSFLTNSSMGGQTLNPYDLTRYPGGSSGGTAAALAANFGVAGLGTDTGGSIRLPSTLNSLVGIRPTIGLTSRDGIIPLALTQDVGGPMARTVEDAAIILDAISGYDPSDIVTARSVGEIPVSYTDYLDKDGLNGARIGVIRDLFGTEPEHEAVNSVIDTAIADMEKLGATVMDVEVPHLEEILQYPSLSSWEFKFQLNDYLASLGEDAPYQTLEEIIASEQFDPSIESSLVSRNERETLEDAEYQDIVLNRTKLTQESLLKVMADYDLDALIYPSSTNTAAKIGENQSAGSNNRLSPFSGFPAVTVPAGYTADENLPVGIEFLGRAFSEPVLIKLAYAYEQGTLHRVAPQTTS</sequence>
<dbReference type="PROSITE" id="PS00571">
    <property type="entry name" value="AMIDASES"/>
    <property type="match status" value="1"/>
</dbReference>
<proteinExistence type="predicted"/>
<protein>
    <submittedName>
        <fullName evidence="3">Amidase family protein</fullName>
    </submittedName>
</protein>
<feature type="chain" id="PRO_5045338742" evidence="1">
    <location>
        <begin position="28"/>
        <end position="623"/>
    </location>
</feature>
<dbReference type="Proteomes" id="UP001596250">
    <property type="component" value="Unassembled WGS sequence"/>
</dbReference>
<keyword evidence="1" id="KW-0732">Signal</keyword>
<dbReference type="InterPro" id="IPR023631">
    <property type="entry name" value="Amidase_dom"/>
</dbReference>
<reference evidence="4" key="1">
    <citation type="journal article" date="2019" name="Int. J. Syst. Evol. Microbiol.">
        <title>The Global Catalogue of Microorganisms (GCM) 10K type strain sequencing project: providing services to taxonomists for standard genome sequencing and annotation.</title>
        <authorList>
            <consortium name="The Broad Institute Genomics Platform"/>
            <consortium name="The Broad Institute Genome Sequencing Center for Infectious Disease"/>
            <person name="Wu L."/>
            <person name="Ma J."/>
        </authorList>
    </citation>
    <scope>NUCLEOTIDE SEQUENCE [LARGE SCALE GENOMIC DNA]</scope>
    <source>
        <strain evidence="4">CCM 8749</strain>
    </source>
</reference>
<keyword evidence="4" id="KW-1185">Reference proteome</keyword>
<comment type="caution">
    <text evidence="3">The sequence shown here is derived from an EMBL/GenBank/DDBJ whole genome shotgun (WGS) entry which is preliminary data.</text>
</comment>
<dbReference type="InterPro" id="IPR036928">
    <property type="entry name" value="AS_sf"/>
</dbReference>
<dbReference type="Gene3D" id="3.90.1300.10">
    <property type="entry name" value="Amidase signature (AS) domain"/>
    <property type="match status" value="1"/>
</dbReference>
<evidence type="ECO:0000313" key="3">
    <source>
        <dbReference type="EMBL" id="MFC5987892.1"/>
    </source>
</evidence>
<accession>A0ABW1IS00</accession>
<feature type="domain" description="SLH" evidence="2">
    <location>
        <begin position="82"/>
        <end position="145"/>
    </location>
</feature>
<feature type="signal peptide" evidence="1">
    <location>
        <begin position="1"/>
        <end position="27"/>
    </location>
</feature>
<dbReference type="RefSeq" id="WP_379895314.1">
    <property type="nucleotide sequence ID" value="NZ_CBCSCT010000026.1"/>
</dbReference>
<dbReference type="Pfam" id="PF00395">
    <property type="entry name" value="SLH"/>
    <property type="match status" value="1"/>
</dbReference>
<evidence type="ECO:0000313" key="4">
    <source>
        <dbReference type="Proteomes" id="UP001596250"/>
    </source>
</evidence>
<dbReference type="PANTHER" id="PTHR42678:SF34">
    <property type="entry name" value="OS04G0183300 PROTEIN"/>
    <property type="match status" value="1"/>
</dbReference>
<evidence type="ECO:0000259" key="2">
    <source>
        <dbReference type="PROSITE" id="PS51272"/>
    </source>
</evidence>
<dbReference type="InterPro" id="IPR020556">
    <property type="entry name" value="Amidase_CS"/>
</dbReference>
<dbReference type="EMBL" id="JBHSQV010000173">
    <property type="protein sequence ID" value="MFC5987892.1"/>
    <property type="molecule type" value="Genomic_DNA"/>
</dbReference>
<dbReference type="PANTHER" id="PTHR42678">
    <property type="entry name" value="AMIDASE"/>
    <property type="match status" value="1"/>
</dbReference>